<dbReference type="PROSITE" id="PS00467">
    <property type="entry name" value="RIBOSOMAL_L2"/>
    <property type="match status" value="1"/>
</dbReference>
<reference evidence="10 11" key="1">
    <citation type="journal article" date="2022" name="Microbiol. Resour. Announc.">
        <title>Complete Genome Sequence of the Hyperthermophilic and Acidophilic Archaeon Saccharolobus caldissimus Strain HS-3T.</title>
        <authorList>
            <person name="Sakai H.D."/>
            <person name="Kurosawa N."/>
        </authorList>
    </citation>
    <scope>NUCLEOTIDE SEQUENCE [LARGE SCALE GENOMIC DNA]</scope>
    <source>
        <strain evidence="10 11">JCM32116</strain>
    </source>
</reference>
<dbReference type="InterPro" id="IPR002171">
    <property type="entry name" value="Ribosomal_uL2"/>
</dbReference>
<evidence type="ECO:0000256" key="1">
    <source>
        <dbReference type="ARBA" id="ARBA00005636"/>
    </source>
</evidence>
<evidence type="ECO:0000259" key="9">
    <source>
        <dbReference type="SMART" id="SM01383"/>
    </source>
</evidence>
<name>A0AAQ4CPC4_9CREN</name>
<dbReference type="PIRSF" id="PIRSF002158">
    <property type="entry name" value="Ribosomal_L2"/>
    <property type="match status" value="1"/>
</dbReference>
<dbReference type="InterPro" id="IPR014726">
    <property type="entry name" value="Ribosomal_uL2_dom3"/>
</dbReference>
<sequence>MGKRLLQQRAGKGSPNFRNPGWLRVGKVRYPNISGHFVGKVIDIVHNPGMNAPVALVKLENGMKFFMQAVQGMFINQKIEFGKGSPIANGNVIEVGDAPEGATICNVEENFGDGGKYARSAGAYAIVVGKSGDKVLIRLPSGKIKAVSSKARATVGIVAGGGVTEKPLLKAGANYWKYKVKARKWPRVRGVAMNAVDHPHGGGLHQSVSRPSTVSRNAPPGRKVGHIAARRTGRKEGK</sequence>
<protein>
    <recommendedName>
        <fullName evidence="6">Large ribosomal subunit protein uL2</fullName>
    </recommendedName>
</protein>
<dbReference type="InterPro" id="IPR022671">
    <property type="entry name" value="Ribosomal_uL2_CS"/>
</dbReference>
<dbReference type="SUPFAM" id="SSF50249">
    <property type="entry name" value="Nucleic acid-binding proteins"/>
    <property type="match status" value="1"/>
</dbReference>
<comment type="subunit">
    <text evidence="6">Part of the 50S ribosomal subunit. Forms a bridge to the 30S subunit in the 70S ribosome.</text>
</comment>
<comment type="function">
    <text evidence="6">One of the primary rRNA binding proteins. Required for association of the 30S and 50S subunits to form the 70S ribosome, for tRNA binding and peptide bond formation. It has been suggested to have peptidyltransferase activity; this is somewhat controversial. Makes several contacts with the 16S rRNA in the 70S ribosome.</text>
</comment>
<dbReference type="AlphaFoldDB" id="A0AAQ4CPC4"/>
<dbReference type="InterPro" id="IPR014722">
    <property type="entry name" value="Rib_uL2_dom2"/>
</dbReference>
<dbReference type="Proteomes" id="UP001319921">
    <property type="component" value="Chromosome"/>
</dbReference>
<accession>A0AAQ4CPC4</accession>
<dbReference type="Gene3D" id="4.10.950.10">
    <property type="entry name" value="Ribosomal protein L2, domain 3"/>
    <property type="match status" value="1"/>
</dbReference>
<comment type="similarity">
    <text evidence="1 6">Belongs to the universal ribosomal protein uL2 family.</text>
</comment>
<dbReference type="SMART" id="SM01383">
    <property type="entry name" value="Ribosomal_L2"/>
    <property type="match status" value="1"/>
</dbReference>
<keyword evidence="5 6" id="KW-0687">Ribonucleoprotein</keyword>
<evidence type="ECO:0000313" key="11">
    <source>
        <dbReference type="Proteomes" id="UP001319921"/>
    </source>
</evidence>
<dbReference type="Pfam" id="PF03947">
    <property type="entry name" value="Ribosomal_L2_C"/>
    <property type="match status" value="1"/>
</dbReference>
<dbReference type="InterPro" id="IPR012340">
    <property type="entry name" value="NA-bd_OB-fold"/>
</dbReference>
<dbReference type="InterPro" id="IPR022666">
    <property type="entry name" value="Ribosomal_uL2_RNA-bd_dom"/>
</dbReference>
<keyword evidence="11" id="KW-1185">Reference proteome</keyword>
<dbReference type="InterPro" id="IPR008991">
    <property type="entry name" value="Translation_prot_SH3-like_sf"/>
</dbReference>
<evidence type="ECO:0000256" key="7">
    <source>
        <dbReference type="SAM" id="MobiDB-lite"/>
    </source>
</evidence>
<dbReference type="GO" id="GO:0002181">
    <property type="term" value="P:cytoplasmic translation"/>
    <property type="evidence" value="ECO:0007669"/>
    <property type="project" value="TreeGrafter"/>
</dbReference>
<gene>
    <name evidence="6" type="primary">rpl2</name>
    <name evidence="10" type="ORF">SACC_06720</name>
</gene>
<feature type="region of interest" description="Disordered" evidence="7">
    <location>
        <begin position="197"/>
        <end position="238"/>
    </location>
</feature>
<feature type="domain" description="Large ribosomal subunit protein uL2 RNA-binding" evidence="9">
    <location>
        <begin position="11"/>
        <end position="81"/>
    </location>
</feature>
<evidence type="ECO:0000256" key="3">
    <source>
        <dbReference type="ARBA" id="ARBA00022884"/>
    </source>
</evidence>
<keyword evidence="3 6" id="KW-0694">RNA-binding</keyword>
<evidence type="ECO:0000259" key="8">
    <source>
        <dbReference type="SMART" id="SM01382"/>
    </source>
</evidence>
<feature type="compositionally biased region" description="Polar residues" evidence="7">
    <location>
        <begin position="206"/>
        <end position="216"/>
    </location>
</feature>
<dbReference type="EMBL" id="AP025226">
    <property type="protein sequence ID" value="BDB97655.1"/>
    <property type="molecule type" value="Genomic_DNA"/>
</dbReference>
<feature type="compositionally biased region" description="Basic residues" evidence="7">
    <location>
        <begin position="223"/>
        <end position="238"/>
    </location>
</feature>
<proteinExistence type="inferred from homology"/>
<dbReference type="FunFam" id="2.30.30.30:FF:000001">
    <property type="entry name" value="50S ribosomal protein L2"/>
    <property type="match status" value="1"/>
</dbReference>
<keyword evidence="4 6" id="KW-0689">Ribosomal protein</keyword>
<dbReference type="PANTHER" id="PTHR13691">
    <property type="entry name" value="RIBOSOMAL PROTEIN L2"/>
    <property type="match status" value="1"/>
</dbReference>
<dbReference type="Gene3D" id="2.40.50.140">
    <property type="entry name" value="Nucleic acid-binding proteins"/>
    <property type="match status" value="1"/>
</dbReference>
<evidence type="ECO:0000256" key="4">
    <source>
        <dbReference type="ARBA" id="ARBA00022980"/>
    </source>
</evidence>
<dbReference type="FunFam" id="4.10.950.10:FF:000002">
    <property type="entry name" value="60S ribosomal protein L2"/>
    <property type="match status" value="1"/>
</dbReference>
<feature type="domain" description="Large ribosomal subunit protein uL2 C-terminal" evidence="8">
    <location>
        <begin position="87"/>
        <end position="220"/>
    </location>
</feature>
<dbReference type="KEGG" id="scas:SACC_06720"/>
<dbReference type="InterPro" id="IPR023672">
    <property type="entry name" value="Ribosomal_uL2_arc_euk"/>
</dbReference>
<evidence type="ECO:0000256" key="5">
    <source>
        <dbReference type="ARBA" id="ARBA00023274"/>
    </source>
</evidence>
<keyword evidence="2 6" id="KW-0699">rRNA-binding</keyword>
<dbReference type="HAMAP" id="MF_01320_A">
    <property type="entry name" value="Ribosomal_uL2_A"/>
    <property type="match status" value="1"/>
</dbReference>
<dbReference type="PANTHER" id="PTHR13691:SF16">
    <property type="entry name" value="LARGE RIBOSOMAL SUBUNIT PROTEIN UL2"/>
    <property type="match status" value="1"/>
</dbReference>
<evidence type="ECO:0000256" key="6">
    <source>
        <dbReference type="HAMAP-Rule" id="MF_01320"/>
    </source>
</evidence>
<dbReference type="GeneID" id="68865407"/>
<organism evidence="10 11">
    <name type="scientific">Saccharolobus caldissimus</name>
    <dbReference type="NCBI Taxonomy" id="1702097"/>
    <lineage>
        <taxon>Archaea</taxon>
        <taxon>Thermoproteota</taxon>
        <taxon>Thermoprotei</taxon>
        <taxon>Sulfolobales</taxon>
        <taxon>Sulfolobaceae</taxon>
        <taxon>Saccharolobus</taxon>
    </lineage>
</organism>
<evidence type="ECO:0000256" key="2">
    <source>
        <dbReference type="ARBA" id="ARBA00022730"/>
    </source>
</evidence>
<dbReference type="Gene3D" id="2.30.30.30">
    <property type="match status" value="1"/>
</dbReference>
<evidence type="ECO:0000313" key="10">
    <source>
        <dbReference type="EMBL" id="BDB97655.1"/>
    </source>
</evidence>
<dbReference type="GO" id="GO:0022625">
    <property type="term" value="C:cytosolic large ribosomal subunit"/>
    <property type="evidence" value="ECO:0007669"/>
    <property type="project" value="TreeGrafter"/>
</dbReference>
<dbReference type="SUPFAM" id="SSF50104">
    <property type="entry name" value="Translation proteins SH3-like domain"/>
    <property type="match status" value="1"/>
</dbReference>
<dbReference type="InterPro" id="IPR022669">
    <property type="entry name" value="Ribosomal_uL2_C"/>
</dbReference>
<dbReference type="SMART" id="SM01382">
    <property type="entry name" value="Ribosomal_L2_C"/>
    <property type="match status" value="1"/>
</dbReference>
<dbReference type="GO" id="GO:0019843">
    <property type="term" value="F:rRNA binding"/>
    <property type="evidence" value="ECO:0007669"/>
    <property type="project" value="UniProtKB-UniRule"/>
</dbReference>
<dbReference type="GO" id="GO:0003735">
    <property type="term" value="F:structural constituent of ribosome"/>
    <property type="evidence" value="ECO:0007669"/>
    <property type="project" value="InterPro"/>
</dbReference>
<dbReference type="NCBIfam" id="NF007180">
    <property type="entry name" value="PRK09612.1"/>
    <property type="match status" value="1"/>
</dbReference>
<dbReference type="RefSeq" id="WP_229571640.1">
    <property type="nucleotide sequence ID" value="NZ_AP025226.1"/>
</dbReference>